<sequence length="326" mass="37606">MRLSKHHSFLISLFLAFLYVLPAISEWLKMGEPDETLFIYSAPIWLTFFYIGPFWIYYFLQLLPTINQSAIPLRFMLFCLIMWGGTNIVAELHLLLFSQFAFPPFERFYSAFLWGVFIFTLWETYCLSLRYSHEKDLREQAQLQNLTNQLNPHFLFNSLNTISALMATDTQKADSILHSFSDILRASLDIKTPLIPLVQEIETCKKYLSLEQARFGDRITVYWQITASLDAINIPPLLLQPIFENAIKHNKGFKLEIKVEITPSPRGFDISIRDNGKGFSQKVLDGQRNGHGLSLIEKRLALHQLGELNIKNDNGASYQIALEAKC</sequence>
<keyword evidence="1" id="KW-1133">Transmembrane helix</keyword>
<dbReference type="KEGG" id="sdn:Sden_0848"/>
<evidence type="ECO:0000313" key="3">
    <source>
        <dbReference type="EMBL" id="ABE54136.1"/>
    </source>
</evidence>
<dbReference type="Pfam" id="PF06580">
    <property type="entry name" value="His_kinase"/>
    <property type="match status" value="1"/>
</dbReference>
<dbReference type="InterPro" id="IPR036890">
    <property type="entry name" value="HATPase_C_sf"/>
</dbReference>
<reference evidence="3 4" key="1">
    <citation type="submission" date="2006-03" db="EMBL/GenBank/DDBJ databases">
        <title>Complete sequence of Shewanella denitrificans OS217.</title>
        <authorList>
            <consortium name="US DOE Joint Genome Institute"/>
            <person name="Copeland A."/>
            <person name="Lucas S."/>
            <person name="Lapidus A."/>
            <person name="Barry K."/>
            <person name="Detter J.C."/>
            <person name="Glavina del Rio T."/>
            <person name="Hammon N."/>
            <person name="Israni S."/>
            <person name="Dalin E."/>
            <person name="Tice H."/>
            <person name="Pitluck S."/>
            <person name="Brettin T."/>
            <person name="Bruce D."/>
            <person name="Han C."/>
            <person name="Tapia R."/>
            <person name="Gilna P."/>
            <person name="Kiss H."/>
            <person name="Schmutz J."/>
            <person name="Larimer F."/>
            <person name="Land M."/>
            <person name="Hauser L."/>
            <person name="Kyrpides N."/>
            <person name="Lykidis A."/>
            <person name="Richardson P."/>
        </authorList>
    </citation>
    <scope>NUCLEOTIDE SEQUENCE [LARGE SCALE GENOMIC DNA]</scope>
    <source>
        <strain evidence="4">OS217 / ATCC BAA-1090 / DSM 15013</strain>
    </source>
</reference>
<dbReference type="InterPro" id="IPR005467">
    <property type="entry name" value="His_kinase_dom"/>
</dbReference>
<keyword evidence="3" id="KW-0808">Transferase</keyword>
<evidence type="ECO:0000256" key="1">
    <source>
        <dbReference type="SAM" id="Phobius"/>
    </source>
</evidence>
<organism evidence="3 4">
    <name type="scientific">Shewanella denitrificans (strain OS217 / ATCC BAA-1090 / DSM 15013)</name>
    <dbReference type="NCBI Taxonomy" id="318161"/>
    <lineage>
        <taxon>Bacteria</taxon>
        <taxon>Pseudomonadati</taxon>
        <taxon>Pseudomonadota</taxon>
        <taxon>Gammaproteobacteria</taxon>
        <taxon>Alteromonadales</taxon>
        <taxon>Shewanellaceae</taxon>
        <taxon>Shewanella</taxon>
    </lineage>
</organism>
<accession>Q12QZ0</accession>
<dbReference type="GO" id="GO:0016020">
    <property type="term" value="C:membrane"/>
    <property type="evidence" value="ECO:0007669"/>
    <property type="project" value="InterPro"/>
</dbReference>
<dbReference type="EMBL" id="CP000302">
    <property type="protein sequence ID" value="ABE54136.1"/>
    <property type="molecule type" value="Genomic_DNA"/>
</dbReference>
<dbReference type="OrthoDB" id="2514702at2"/>
<dbReference type="AlphaFoldDB" id="Q12QZ0"/>
<feature type="transmembrane region" description="Helical" evidence="1">
    <location>
        <begin position="72"/>
        <end position="96"/>
    </location>
</feature>
<evidence type="ECO:0000259" key="2">
    <source>
        <dbReference type="PROSITE" id="PS50109"/>
    </source>
</evidence>
<dbReference type="Gene3D" id="3.30.565.10">
    <property type="entry name" value="Histidine kinase-like ATPase, C-terminal domain"/>
    <property type="match status" value="1"/>
</dbReference>
<feature type="domain" description="Histidine kinase" evidence="2">
    <location>
        <begin position="238"/>
        <end position="326"/>
    </location>
</feature>
<dbReference type="PROSITE" id="PS50109">
    <property type="entry name" value="HIS_KIN"/>
    <property type="match status" value="1"/>
</dbReference>
<name>Q12QZ0_SHEDO</name>
<keyword evidence="4" id="KW-1185">Reference proteome</keyword>
<dbReference type="InterPro" id="IPR050640">
    <property type="entry name" value="Bact_2-comp_sensor_kinase"/>
</dbReference>
<dbReference type="PANTHER" id="PTHR34220">
    <property type="entry name" value="SENSOR HISTIDINE KINASE YPDA"/>
    <property type="match status" value="1"/>
</dbReference>
<keyword evidence="1" id="KW-0472">Membrane</keyword>
<keyword evidence="1" id="KW-0812">Transmembrane</keyword>
<dbReference type="RefSeq" id="WP_011495301.1">
    <property type="nucleotide sequence ID" value="NC_007954.1"/>
</dbReference>
<feature type="transmembrane region" description="Helical" evidence="1">
    <location>
        <begin position="108"/>
        <end position="128"/>
    </location>
</feature>
<dbReference type="SUPFAM" id="SSF55874">
    <property type="entry name" value="ATPase domain of HSP90 chaperone/DNA topoisomerase II/histidine kinase"/>
    <property type="match status" value="1"/>
</dbReference>
<dbReference type="Proteomes" id="UP000001982">
    <property type="component" value="Chromosome"/>
</dbReference>
<dbReference type="STRING" id="318161.Sden_0848"/>
<dbReference type="HOGENOM" id="CLU_020473_1_1_6"/>
<protein>
    <submittedName>
        <fullName evidence="3">Histidine kinase internal region</fullName>
    </submittedName>
</protein>
<dbReference type="InterPro" id="IPR010559">
    <property type="entry name" value="Sig_transdc_His_kin_internal"/>
</dbReference>
<dbReference type="PANTHER" id="PTHR34220:SF7">
    <property type="entry name" value="SENSOR HISTIDINE KINASE YPDA"/>
    <property type="match status" value="1"/>
</dbReference>
<evidence type="ECO:0000313" key="4">
    <source>
        <dbReference type="Proteomes" id="UP000001982"/>
    </source>
</evidence>
<dbReference type="GO" id="GO:0000155">
    <property type="term" value="F:phosphorelay sensor kinase activity"/>
    <property type="evidence" value="ECO:0007669"/>
    <property type="project" value="InterPro"/>
</dbReference>
<proteinExistence type="predicted"/>
<keyword evidence="3" id="KW-0418">Kinase</keyword>
<dbReference type="InterPro" id="IPR003594">
    <property type="entry name" value="HATPase_dom"/>
</dbReference>
<dbReference type="Pfam" id="PF02518">
    <property type="entry name" value="HATPase_c"/>
    <property type="match status" value="1"/>
</dbReference>
<feature type="transmembrane region" description="Helical" evidence="1">
    <location>
        <begin position="38"/>
        <end position="60"/>
    </location>
</feature>
<gene>
    <name evidence="3" type="ordered locus">Sden_0848</name>
</gene>
<dbReference type="eggNOG" id="COG2972">
    <property type="taxonomic scope" value="Bacteria"/>
</dbReference>